<dbReference type="AlphaFoldDB" id="A0A401H336"/>
<dbReference type="GO" id="GO:0004197">
    <property type="term" value="F:cysteine-type endopeptidase activity"/>
    <property type="evidence" value="ECO:0007669"/>
    <property type="project" value="InterPro"/>
</dbReference>
<dbReference type="OrthoDB" id="3223806at2759"/>
<evidence type="ECO:0000256" key="1">
    <source>
        <dbReference type="ARBA" id="ARBA00009005"/>
    </source>
</evidence>
<feature type="domain" description="Peptidase C14 caspase" evidence="2">
    <location>
        <begin position="27"/>
        <end position="396"/>
    </location>
</feature>
<sequence length="445" mass="50312">MKIIGSRRRGSTMASPILTKPARAEPKKKALLVGINYDVIKKVAPSIKQSFNPLLTPRSDAKDMCKLLIKEYGFKREDIILMLDKPSEKRLLPTRTNVRRELAKLVEGAQRGDRFVFLFAGHSDQTVNKTGSEDDGLDEQVVTLDGKIIDNDLHELLVKPLPPGAHLTAIFDSCHSGTMLDLPHYDCNRVVVPWVSKVYQHPERSRWATVLRRNATLPRMCSFAQLANITRRSTDLSFGVVSLRMAEQSKEIKITKTNEKEQEPEPKPKRRFTLNLKRNKTKLQRKPRPLSIAVPLAQASIVAIAATSKEVAEMHKFKDALFCLSPVSSTACQGFCPITPAEDIPDVVSLSACADREIAWEGEKGQSMTRSLINYLEATPHPTYEKLYVDMSYNIYDIILEVKRWKLRQNAPQNSDTEPQLPQAVIQTFQMGSLRRMDMTEIFTL</sequence>
<name>A0A401H336_9APHY</name>
<proteinExistence type="inferred from homology"/>
<dbReference type="GO" id="GO:0006508">
    <property type="term" value="P:proteolysis"/>
    <property type="evidence" value="ECO:0007669"/>
    <property type="project" value="InterPro"/>
</dbReference>
<dbReference type="InParanoid" id="A0A401H336"/>
<dbReference type="PANTHER" id="PTHR48104:SF30">
    <property type="entry name" value="METACASPASE-1"/>
    <property type="match status" value="1"/>
</dbReference>
<accession>A0A401H336</accession>
<dbReference type="GO" id="GO:0005737">
    <property type="term" value="C:cytoplasm"/>
    <property type="evidence" value="ECO:0007669"/>
    <property type="project" value="TreeGrafter"/>
</dbReference>
<dbReference type="InterPro" id="IPR050452">
    <property type="entry name" value="Metacaspase"/>
</dbReference>
<dbReference type="RefSeq" id="XP_027619725.1">
    <property type="nucleotide sequence ID" value="XM_027763924.1"/>
</dbReference>
<reference evidence="3 4" key="1">
    <citation type="journal article" date="2018" name="Sci. Rep.">
        <title>Genome sequence of the cauliflower mushroom Sparassis crispa (Hanabiratake) and its association with beneficial usage.</title>
        <authorList>
            <person name="Kiyama R."/>
            <person name="Furutani Y."/>
            <person name="Kawaguchi K."/>
            <person name="Nakanishi T."/>
        </authorList>
    </citation>
    <scope>NUCLEOTIDE SEQUENCE [LARGE SCALE GENOMIC DNA]</scope>
</reference>
<dbReference type="Pfam" id="PF00656">
    <property type="entry name" value="Peptidase_C14"/>
    <property type="match status" value="1"/>
</dbReference>
<keyword evidence="4" id="KW-1185">Reference proteome</keyword>
<organism evidence="3 4">
    <name type="scientific">Sparassis crispa</name>
    <dbReference type="NCBI Taxonomy" id="139825"/>
    <lineage>
        <taxon>Eukaryota</taxon>
        <taxon>Fungi</taxon>
        <taxon>Dikarya</taxon>
        <taxon>Basidiomycota</taxon>
        <taxon>Agaricomycotina</taxon>
        <taxon>Agaricomycetes</taxon>
        <taxon>Polyporales</taxon>
        <taxon>Sparassidaceae</taxon>
        <taxon>Sparassis</taxon>
    </lineage>
</organism>
<dbReference type="GeneID" id="38785729"/>
<evidence type="ECO:0000313" key="3">
    <source>
        <dbReference type="EMBL" id="GBE88812.1"/>
    </source>
</evidence>
<dbReference type="Proteomes" id="UP000287166">
    <property type="component" value="Unassembled WGS sequence"/>
</dbReference>
<comment type="similarity">
    <text evidence="1">Belongs to the peptidase C14B family.</text>
</comment>
<dbReference type="Gene3D" id="3.40.50.12660">
    <property type="match status" value="1"/>
</dbReference>
<dbReference type="EMBL" id="BFAD01000014">
    <property type="protein sequence ID" value="GBE88812.1"/>
    <property type="molecule type" value="Genomic_DNA"/>
</dbReference>
<dbReference type="InterPro" id="IPR011600">
    <property type="entry name" value="Pept_C14_caspase"/>
</dbReference>
<protein>
    <recommendedName>
        <fullName evidence="2">Peptidase C14 caspase domain-containing protein</fullName>
    </recommendedName>
</protein>
<comment type="caution">
    <text evidence="3">The sequence shown here is derived from an EMBL/GenBank/DDBJ whole genome shotgun (WGS) entry which is preliminary data.</text>
</comment>
<dbReference type="PANTHER" id="PTHR48104">
    <property type="entry name" value="METACASPASE-4"/>
    <property type="match status" value="1"/>
</dbReference>
<evidence type="ECO:0000259" key="2">
    <source>
        <dbReference type="Pfam" id="PF00656"/>
    </source>
</evidence>
<gene>
    <name evidence="3" type="ORF">SCP_1402170</name>
</gene>
<evidence type="ECO:0000313" key="4">
    <source>
        <dbReference type="Proteomes" id="UP000287166"/>
    </source>
</evidence>